<evidence type="ECO:0000313" key="2">
    <source>
        <dbReference type="EMBL" id="CAB4718690.1"/>
    </source>
</evidence>
<name>A0A6J6R476_9ZZZZ</name>
<dbReference type="PANTHER" id="PTHR42921">
    <property type="entry name" value="ACETOACETYL-COA SYNTHETASE"/>
    <property type="match status" value="1"/>
</dbReference>
<dbReference type="InterPro" id="IPR042099">
    <property type="entry name" value="ANL_N_sf"/>
</dbReference>
<dbReference type="Gene3D" id="3.40.50.12780">
    <property type="entry name" value="N-terminal domain of ligase-like"/>
    <property type="match status" value="1"/>
</dbReference>
<dbReference type="Pfam" id="PF00501">
    <property type="entry name" value="AMP-binding"/>
    <property type="match status" value="1"/>
</dbReference>
<evidence type="ECO:0000259" key="1">
    <source>
        <dbReference type="Pfam" id="PF00501"/>
    </source>
</evidence>
<reference evidence="2" key="1">
    <citation type="submission" date="2020-05" db="EMBL/GenBank/DDBJ databases">
        <authorList>
            <person name="Chiriac C."/>
            <person name="Salcher M."/>
            <person name="Ghai R."/>
            <person name="Kavagutti S V."/>
        </authorList>
    </citation>
    <scope>NUCLEOTIDE SEQUENCE</scope>
</reference>
<dbReference type="GO" id="GO:0030729">
    <property type="term" value="F:acetoacetate-CoA ligase activity"/>
    <property type="evidence" value="ECO:0007669"/>
    <property type="project" value="TreeGrafter"/>
</dbReference>
<dbReference type="SUPFAM" id="SSF56801">
    <property type="entry name" value="Acetyl-CoA synthetase-like"/>
    <property type="match status" value="1"/>
</dbReference>
<dbReference type="PANTHER" id="PTHR42921:SF1">
    <property type="entry name" value="ACETOACETYL-COA SYNTHETASE"/>
    <property type="match status" value="1"/>
</dbReference>
<gene>
    <name evidence="2" type="ORF">UFOPK2593_01558</name>
</gene>
<dbReference type="EMBL" id="CAEZXW010000168">
    <property type="protein sequence ID" value="CAB4718690.1"/>
    <property type="molecule type" value="Genomic_DNA"/>
</dbReference>
<dbReference type="InterPro" id="IPR000873">
    <property type="entry name" value="AMP-dep_synth/lig_dom"/>
</dbReference>
<dbReference type="Gene3D" id="3.30.300.30">
    <property type="match status" value="1"/>
</dbReference>
<dbReference type="InterPro" id="IPR045851">
    <property type="entry name" value="AMP-bd_C_sf"/>
</dbReference>
<protein>
    <submittedName>
        <fullName evidence="2">Unannotated protein</fullName>
    </submittedName>
</protein>
<sequence>MALGTGATIVVFDGSPTYPHAGRLFEIAAEERLTFLGLSAKLLDVARKESTNPSQEYDLSHLDYIASTGSVLSPEGFDFVYERVKSDVRLVSMTGGTDICGCFVAAVPGASIYRGELQGPCLGMATDVFGADGIPAGVDEKGELVCTVPFPSKPLGFWGDSDNAKYRASYFEGFPGVWTHGDFAAKTVHGGFILFGRSDATLNSRGVRIGTAEIYRVVESFDDILESMAVSQDWEDDTRVVLFVVLKDGSVLTDDLIGEIKLRLRTQASPRHVPDLFLSAPELPRTKSNKLVELAVTDIVNGRVVRNVDALANPDSLEWFRTLLWK</sequence>
<proteinExistence type="predicted"/>
<accession>A0A6J6R476</accession>
<feature type="domain" description="AMP-dependent synthetase/ligase" evidence="1">
    <location>
        <begin position="2"/>
        <end position="146"/>
    </location>
</feature>
<organism evidence="2">
    <name type="scientific">freshwater metagenome</name>
    <dbReference type="NCBI Taxonomy" id="449393"/>
    <lineage>
        <taxon>unclassified sequences</taxon>
        <taxon>metagenomes</taxon>
        <taxon>ecological metagenomes</taxon>
    </lineage>
</organism>
<dbReference type="AlphaFoldDB" id="A0A6J6R476"/>